<dbReference type="AlphaFoldDB" id="A0A6M0R8Y1"/>
<dbReference type="RefSeq" id="WP_050606470.1">
    <property type="nucleotide sequence ID" value="NZ_CABKUB010000006.1"/>
</dbReference>
<dbReference type="InterPro" id="IPR013321">
    <property type="entry name" value="Arc_rbn_hlx_hlx"/>
</dbReference>
<accession>A0A6M0R8Y1</accession>
<dbReference type="EMBL" id="SXDP01000003">
    <property type="protein sequence ID" value="NEZ46714.1"/>
    <property type="molecule type" value="Genomic_DNA"/>
</dbReference>
<gene>
    <name evidence="1" type="ORF">FDF74_05725</name>
</gene>
<protein>
    <submittedName>
        <fullName evidence="1">CopG family transcriptional regulator</fullName>
    </submittedName>
</protein>
<name>A0A6M0R8Y1_9CLOT</name>
<reference evidence="1 2" key="1">
    <citation type="submission" date="2019-04" db="EMBL/GenBank/DDBJ databases">
        <title>Genome sequencing of Clostridium botulinum Groups I-IV and Clostridium butyricum.</title>
        <authorList>
            <person name="Brunt J."/>
            <person name="Van Vliet A.H.M."/>
            <person name="Stringer S.C."/>
            <person name="Carter A.T."/>
            <person name="Peck M.W."/>
        </authorList>
    </citation>
    <scope>NUCLEOTIDE SEQUENCE [LARGE SCALE GENOMIC DNA]</scope>
    <source>
        <strain evidence="1 2">IFR 18/094</strain>
    </source>
</reference>
<dbReference type="Gene3D" id="1.10.1220.10">
    <property type="entry name" value="Met repressor-like"/>
    <property type="match status" value="1"/>
</dbReference>
<evidence type="ECO:0000313" key="1">
    <source>
        <dbReference type="EMBL" id="NEZ46714.1"/>
    </source>
</evidence>
<evidence type="ECO:0000313" key="2">
    <source>
        <dbReference type="Proteomes" id="UP000473885"/>
    </source>
</evidence>
<dbReference type="OrthoDB" id="1634058at2"/>
<dbReference type="Proteomes" id="UP000473885">
    <property type="component" value="Unassembled WGS sequence"/>
</dbReference>
<keyword evidence="2" id="KW-1185">Reference proteome</keyword>
<proteinExistence type="predicted"/>
<comment type="caution">
    <text evidence="1">The sequence shown here is derived from an EMBL/GenBank/DDBJ whole genome shotgun (WGS) entry which is preliminary data.</text>
</comment>
<sequence length="105" mass="12525">MAAKKVVINISQTLYNEFDEALKQDSKKSSEFFREAIILYIKERKKLNQLEQMKKGYIDMGEINRSYSEAGFMEDVEDLIEYEQKLSESDFPDDKYSKKRRYILC</sequence>
<dbReference type="GO" id="GO:0006355">
    <property type="term" value="P:regulation of DNA-templated transcription"/>
    <property type="evidence" value="ECO:0007669"/>
    <property type="project" value="InterPro"/>
</dbReference>
<organism evidence="1 2">
    <name type="scientific">Clostridium niameyense</name>
    <dbReference type="NCBI Taxonomy" id="1622073"/>
    <lineage>
        <taxon>Bacteria</taxon>
        <taxon>Bacillati</taxon>
        <taxon>Bacillota</taxon>
        <taxon>Clostridia</taxon>
        <taxon>Eubacteriales</taxon>
        <taxon>Clostridiaceae</taxon>
        <taxon>Clostridium</taxon>
    </lineage>
</organism>